<evidence type="ECO:0000313" key="8">
    <source>
        <dbReference type="Proteomes" id="UP001154114"/>
    </source>
</evidence>
<dbReference type="SUPFAM" id="SSF50494">
    <property type="entry name" value="Trypsin-like serine proteases"/>
    <property type="match status" value="1"/>
</dbReference>
<keyword evidence="4" id="KW-1015">Disulfide bond</keyword>
<organism evidence="7 8">
    <name type="scientific">Chrysodeixis includens</name>
    <name type="common">Soybean looper</name>
    <name type="synonym">Pseudoplusia includens</name>
    <dbReference type="NCBI Taxonomy" id="689277"/>
    <lineage>
        <taxon>Eukaryota</taxon>
        <taxon>Metazoa</taxon>
        <taxon>Ecdysozoa</taxon>
        <taxon>Arthropoda</taxon>
        <taxon>Hexapoda</taxon>
        <taxon>Insecta</taxon>
        <taxon>Pterygota</taxon>
        <taxon>Neoptera</taxon>
        <taxon>Endopterygota</taxon>
        <taxon>Lepidoptera</taxon>
        <taxon>Glossata</taxon>
        <taxon>Ditrysia</taxon>
        <taxon>Noctuoidea</taxon>
        <taxon>Noctuidae</taxon>
        <taxon>Plusiinae</taxon>
        <taxon>Chrysodeixis</taxon>
    </lineage>
</organism>
<dbReference type="GO" id="GO:0004252">
    <property type="term" value="F:serine-type endopeptidase activity"/>
    <property type="evidence" value="ECO:0007669"/>
    <property type="project" value="InterPro"/>
</dbReference>
<feature type="domain" description="Peptidase S1" evidence="6">
    <location>
        <begin position="19"/>
        <end position="303"/>
    </location>
</feature>
<dbReference type="Gene3D" id="2.40.10.10">
    <property type="entry name" value="Trypsin-like serine proteases"/>
    <property type="match status" value="3"/>
</dbReference>
<dbReference type="PANTHER" id="PTHR24276">
    <property type="entry name" value="POLYSERASE-RELATED"/>
    <property type="match status" value="1"/>
</dbReference>
<evidence type="ECO:0000259" key="6">
    <source>
        <dbReference type="PROSITE" id="PS50240"/>
    </source>
</evidence>
<feature type="chain" id="PRO_5040444733" description="Peptidase S1 domain-containing protein" evidence="5">
    <location>
        <begin position="21"/>
        <end position="303"/>
    </location>
</feature>
<reference evidence="7" key="1">
    <citation type="submission" date="2021-12" db="EMBL/GenBank/DDBJ databases">
        <authorList>
            <person name="King R."/>
        </authorList>
    </citation>
    <scope>NUCLEOTIDE SEQUENCE</scope>
</reference>
<dbReference type="GO" id="GO:0006508">
    <property type="term" value="P:proteolysis"/>
    <property type="evidence" value="ECO:0007669"/>
    <property type="project" value="UniProtKB-KW"/>
</dbReference>
<evidence type="ECO:0000256" key="1">
    <source>
        <dbReference type="ARBA" id="ARBA00022670"/>
    </source>
</evidence>
<dbReference type="OrthoDB" id="7319657at2759"/>
<keyword evidence="3" id="KW-0720">Serine protease</keyword>
<keyword evidence="8" id="KW-1185">Reference proteome</keyword>
<dbReference type="InterPro" id="IPR009003">
    <property type="entry name" value="Peptidase_S1_PA"/>
</dbReference>
<evidence type="ECO:0000256" key="2">
    <source>
        <dbReference type="ARBA" id="ARBA00022801"/>
    </source>
</evidence>
<proteinExistence type="predicted"/>
<dbReference type="PANTHER" id="PTHR24276:SF91">
    <property type="entry name" value="AT26814P-RELATED"/>
    <property type="match status" value="1"/>
</dbReference>
<dbReference type="PROSITE" id="PS50240">
    <property type="entry name" value="TRYPSIN_DOM"/>
    <property type="match status" value="1"/>
</dbReference>
<dbReference type="EMBL" id="LR824025">
    <property type="protein sequence ID" value="CAH0596158.1"/>
    <property type="molecule type" value="Genomic_DNA"/>
</dbReference>
<sequence length="303" mass="33197">MVSLAAWSVLLLAGLSAVAASGSPAVIEQFPSTVQIEIGYRHAWVQYCVGNLITGRHVLTVAHCTSGPVFDPRILRVRAGATYRGRDGVVNGVDSVKNHPNFNIRKGFTYDASIIRVDGYFYASPAINTVSIAAPGVYFPDNVPVTVAAWGRTTQDQLWADRELRSNILYTVNRHTCQERYTLNEFPIDLPDSIPIPQLPELPDLPIEIPDLPITIPDLPESIPIVIPDDFFPISLPITETMLCTRLPNEDGQNLGIRDGGSPLFYQNILVGMVSFGLPVGNSRPLVATDVSHLSNWIVQNVD</sequence>
<dbReference type="InterPro" id="IPR001254">
    <property type="entry name" value="Trypsin_dom"/>
</dbReference>
<dbReference type="Proteomes" id="UP001154114">
    <property type="component" value="Chromosome 22"/>
</dbReference>
<dbReference type="AlphaFoldDB" id="A0A9P0BNQ6"/>
<evidence type="ECO:0000256" key="5">
    <source>
        <dbReference type="SAM" id="SignalP"/>
    </source>
</evidence>
<keyword evidence="1" id="KW-0645">Protease</keyword>
<dbReference type="InterPro" id="IPR043504">
    <property type="entry name" value="Peptidase_S1_PA_chymotrypsin"/>
</dbReference>
<feature type="signal peptide" evidence="5">
    <location>
        <begin position="1"/>
        <end position="20"/>
    </location>
</feature>
<gene>
    <name evidence="7" type="ORF">CINC_LOCUS6975</name>
</gene>
<dbReference type="InterPro" id="IPR050430">
    <property type="entry name" value="Peptidase_S1"/>
</dbReference>
<name>A0A9P0BNQ6_CHRIL</name>
<dbReference type="Pfam" id="PF00089">
    <property type="entry name" value="Trypsin"/>
    <property type="match status" value="2"/>
</dbReference>
<evidence type="ECO:0000256" key="3">
    <source>
        <dbReference type="ARBA" id="ARBA00022825"/>
    </source>
</evidence>
<dbReference type="SMART" id="SM00020">
    <property type="entry name" value="Tryp_SPc"/>
    <property type="match status" value="1"/>
</dbReference>
<keyword evidence="2" id="KW-0378">Hydrolase</keyword>
<evidence type="ECO:0000256" key="4">
    <source>
        <dbReference type="ARBA" id="ARBA00023157"/>
    </source>
</evidence>
<keyword evidence="5" id="KW-0732">Signal</keyword>
<accession>A0A9P0BNQ6</accession>
<protein>
    <recommendedName>
        <fullName evidence="6">Peptidase S1 domain-containing protein</fullName>
    </recommendedName>
</protein>
<evidence type="ECO:0000313" key="7">
    <source>
        <dbReference type="EMBL" id="CAH0596158.1"/>
    </source>
</evidence>